<keyword evidence="5" id="KW-0378">Hydrolase</keyword>
<keyword evidence="3" id="KW-0645">Protease</keyword>
<feature type="compositionally biased region" description="Basic and acidic residues" evidence="7">
    <location>
        <begin position="2850"/>
        <end position="2874"/>
    </location>
</feature>
<keyword evidence="12" id="KW-1185">Reference proteome</keyword>
<dbReference type="PANTHER" id="PTHR13367">
    <property type="entry name" value="UBIQUITIN THIOESTERASE"/>
    <property type="match status" value="1"/>
</dbReference>
<evidence type="ECO:0000256" key="1">
    <source>
        <dbReference type="ARBA" id="ARBA00000707"/>
    </source>
</evidence>
<dbReference type="InterPro" id="IPR051346">
    <property type="entry name" value="OTU_Deubiquitinase"/>
</dbReference>
<evidence type="ECO:0000256" key="3">
    <source>
        <dbReference type="ARBA" id="ARBA00022670"/>
    </source>
</evidence>
<keyword evidence="4" id="KW-0833">Ubl conjugation pathway</keyword>
<dbReference type="Pfam" id="PF12359">
    <property type="entry name" value="DUF3645"/>
    <property type="match status" value="1"/>
</dbReference>
<organism evidence="11 12">
    <name type="scientific">Fusarium ambrosium</name>
    <dbReference type="NCBI Taxonomy" id="131363"/>
    <lineage>
        <taxon>Eukaryota</taxon>
        <taxon>Fungi</taxon>
        <taxon>Dikarya</taxon>
        <taxon>Ascomycota</taxon>
        <taxon>Pezizomycotina</taxon>
        <taxon>Sordariomycetes</taxon>
        <taxon>Hypocreomycetidae</taxon>
        <taxon>Hypocreales</taxon>
        <taxon>Nectriaceae</taxon>
        <taxon>Fusarium</taxon>
        <taxon>Fusarium solani species complex</taxon>
    </lineage>
</organism>
<name>A0A428UXS0_9HYPO</name>
<dbReference type="Pfam" id="PF20255">
    <property type="entry name" value="DUF6606"/>
    <property type="match status" value="1"/>
</dbReference>
<proteinExistence type="predicted"/>
<feature type="region of interest" description="Disordered" evidence="7">
    <location>
        <begin position="192"/>
        <end position="214"/>
    </location>
</feature>
<evidence type="ECO:0000259" key="9">
    <source>
        <dbReference type="Pfam" id="PF12359"/>
    </source>
</evidence>
<evidence type="ECO:0000259" key="8">
    <source>
        <dbReference type="Pfam" id="PF12340"/>
    </source>
</evidence>
<dbReference type="GO" id="GO:0006508">
    <property type="term" value="P:proteolysis"/>
    <property type="evidence" value="ECO:0007669"/>
    <property type="project" value="UniProtKB-KW"/>
</dbReference>
<comment type="catalytic activity">
    <reaction evidence="1">
        <text>Thiol-dependent hydrolysis of ester, thioester, amide, peptide and isopeptide bonds formed by the C-terminal Gly of ubiquitin (a 76-residue protein attached to proteins as an intracellular targeting signal).</text>
        <dbReference type="EC" id="3.4.19.12"/>
    </reaction>
</comment>
<evidence type="ECO:0000313" key="11">
    <source>
        <dbReference type="EMBL" id="RSM19103.1"/>
    </source>
</evidence>
<dbReference type="Pfam" id="PF12340">
    <property type="entry name" value="DUF3638"/>
    <property type="match status" value="1"/>
</dbReference>
<feature type="domain" description="DUF6606" evidence="10">
    <location>
        <begin position="12"/>
        <end position="297"/>
    </location>
</feature>
<sequence length="3125" mass="355606">MAPIQSEAFDYLFHHIFLPQKLPGHEDDSASNVANLISFVLRSLRHFLTESNSADHVVTRSCIYMLEMMQKSTDNYGFLEEDGLRQVLRDLSVSGTCHLNPLPQDSLTIISDSVAAFHVAAQNAGIIVRKTGATVCFETFELSPTNEAVTSTRGRLVRRFPATATEISLNDFQDEGFQSTLTKTLVKMSFQTAPDTRPTARKAGQDHTEERDTTNPRIVTELLTSILGAVGKHVSIQGICKNTRQEISWRQSRLPWSRSAVWLLIRVALQLTMRRQSDEPDRTYKAFMAYLMAQVLNDADLPSTPTYALYTMMTKVSGRLCKLNNPGQGPWLDTIQKIVSDTSECLTQRWQRIRARSETPLDLVSVSRLDMKDNIDLSLPPMDEFLTTIPQRRRASGSSGFTPTSHVPAPDADHLPPTDILDSNEHLLYNLAMVELWVATHLGPWLEKHIGDDTTCRDLKLLLQRYHSAALNWYKTRPEGISRMFLAIGELWVAIDKAALHAIPMLRDYDPEVPAQVWQVLLVASMEDMARLHRIESYFNKRQELCLKDRPSIFRSYGERQSFPVLYFDQSPKLKHLKSQIENQAEAQKRAKLVEFAKLREEHDRLMRQHEQRSCEKIEVDYSMEHVAAHCRRCSALRDAKNLEIEVYEWPLPNRHLQAQTVVFELAVPPEFAEWRDATVYLVDDVLGCKPSQTVRPRSSHPLRTYRALTGFRQSGLQGRIHLLSEAKPHAVTHRRSKRIAHTTESEVCVKNGLIFQYFDEERHSFLSTFNPSYDLVDLCTFKLPQRAQVLQDFLKRPWDQPNGQTPNTVISSLSDCPAYMSLGEYKALAALPIGYRIQWMNVLTQLAMPSIDFNKAETATFLLQMSLQAGPNSLSTVTRCTHTRLSDPLFGSQMLGSLTQCVSRVHENWESHTSLWCFTFLTSRLLSVGAEHLSKPLLNLLAQCRKILYKWLCRLMTRVQETTDDTQRQEFLETAFKIALICADTFNVDDRFLHKILADPQEASILLEASIAICNNSKVRDTTEDIVLDILSERWMHTLHRARPVLIREIIKNGNSCLDLAIHRSWPAFAANCEWTVTPSTCYWLETTSSRIGVHFSLFTGELLVNGLPLSRLPREFELHADYNRLFGSLSLDVMPSTLPGMQFCATRPIQGHAVHFGMQDIPQGRWKQDLTVRMVKDGSTLDLVPSRAFKGVLPHVFVEDYAHWHHADTGIIELRPRTSFWETNEDNWTLSRHGTNWRLSRYEKTFLVAPSSKLGEQIATILRPLEASLDLNMLYDVQASLLEVNIPRLQLDFVLRSGESSISSRQFRGMQIDTDQSLGTLVGFQSKLILRSNHSPPSRLMILPEGEVRFEKSVSNGFDEHVEAFVVHGTAQRVQAYRIDNLLGRLVANNKVDSKLFLAYIHALTSFCLPDPFLGRTGTEQALDILTSASVRAPSQLTKIAHERLGLIADLSPARSFYGERSMQVVDWYPELSCLTQDDRFYTTVHEILKRTKDIEFLFPKGDFETREPNHAELELVNRAILQSSRHRVSGFGAENFSTQHDIEYQARDGGQESRHATRAGEIATRIYHNETARFQPVAPHLEIHLYGLLETDQIEQFSQTAPKSKLNYDSRWLEHPKTFLSSDWCGIHYAFQNNNSLLNKFELMAWIATMSFATDYDAQIVQSFLMLATSPTLSAVSLPDDTTYDLSKGHKAVSTELSRIATDAAISFKQSPDANLPQKGRESLKATLKRRQRSFADAKSQAVDNFRRHVGQQWPCETPTAPKGDDVERYINVPHAMTVVMDKWRSWYRNLMFKVYLMNFVSGLDDLPWKALRPMSLPVPPTFTPKASSQGFVSIDELFSQGSPEAQVSISGQDLMLSSLLRTTTTSTETSQKLTDVLDNLDSKTTLQYEHNYVRELRQSLASLRDHVENELDGDRLSKHASLFQQHLEQCESQVKSIYDCLSRAVMSSIPQALNNTPDSVLSTLRKAGFLPRISPILFLQQLRMLRWWRLSDQWRSAVIKYGLAITALQQAKRFLRFQDSPVDLRELENTGHKGWDAHEHPEWLLLECESEIMIREVQEQIAQQMMAPPDKQNAVMQLNMGEGKSTVIVPIVSSALGDGSRLVRVIVAKPQAKQMNQMLVSKLSGLLDRPVYQLPFSREIRMDTLRAGVIHRLMVQCMEEGGVLMVQPEHLLSFQLMEPECQLNGNGTASEQMMKTRTFFDKFSRDIVDESDENFSVKFELIYTLGQQRSIEHSPDRWIVVQEVLGLIAKFCGESRSEFPQSIDFDDRHVERFPRIRLLRPDAQEAILNRVAEFICETGMSGFPIAHQPPKIREAVRRYITQWELSPEEVQSVEQSLFWGETTMNHILLLRGLLSGGILSFALGQKRWRVNYGTDPHRETKTLLAVPYRAKDNPTPRSEFSHPDVVIVLTCLSYYYSGLDDEALYSAFDLLTNSDNADLEYQVWVKTAPTLPEHFRHLEGINLRDRLQSTIEVFPHLRYSKAAIDYYLCRLVFAKECKEFPHKLSASGWDLAKVKTNPTTGFSGTNDSRYLLPMAIKQLDLVEQKHTNALVLEYLLRPENGIALMPPKMKGATFDSQTLLEMVSKMSSNTRVILDVGAQVIDLTNIEFAKAWLSRYDDENTQAVICFSELDDIIVVDRSGKVEELQTSPFANQMDQCLVFLDEAHTRGTDLKLPVNYQAVVTLGAGLTKDRLVQACMRMRKLGKGQTVVFCIPREIEQKILLQRGQKSSPGQITISDVISWVITETCLDLRRAMPLWLTQGLRFFEQQGFWDGVSSAKTRFSWAQQFMEAEAQSLDQRYRPRRPDASLANILSNVGPRASEQFRSRCEEFGLIELQTSSLNEEQERELSPEAQQERQVEKPPRVEPETHRVHSGLREFIVDGQFPGECAAFKPAFKALSQTSAAACFDVNEFPSNIWVTHDFATTVKARFGKKNYSDSFQRPVQWILTSNSTVDDMRLVIISPFEAQELLSVIEASRHVTLRLYAPRTNLGFQPLDHLKLYTVSKKVQNAPIPEDIITQLNLFAGQLYLLSFDEYVDVCEALGLAWGPSDDSVTLGPDGFIPPGTSVGKLVNKSGFTRSPVRFLKVLMSKIRQDCELIEKTHMGKILEGIRLVEEDFADQD</sequence>
<gene>
    <name evidence="11" type="ORF">CDV31_002024</name>
</gene>
<dbReference type="Proteomes" id="UP000288429">
    <property type="component" value="Unassembled WGS sequence"/>
</dbReference>
<feature type="region of interest" description="Disordered" evidence="7">
    <location>
        <begin position="2845"/>
        <end position="2874"/>
    </location>
</feature>
<dbReference type="PANTHER" id="PTHR13367:SF34">
    <property type="match status" value="1"/>
</dbReference>
<dbReference type="InterPro" id="IPR022105">
    <property type="entry name" value="DUF3645"/>
</dbReference>
<evidence type="ECO:0000259" key="10">
    <source>
        <dbReference type="Pfam" id="PF20255"/>
    </source>
</evidence>
<feature type="domain" description="DUF3645" evidence="9">
    <location>
        <begin position="2380"/>
        <end position="2414"/>
    </location>
</feature>
<evidence type="ECO:0000256" key="6">
    <source>
        <dbReference type="ARBA" id="ARBA00022807"/>
    </source>
</evidence>
<dbReference type="EMBL" id="NIZV01000015">
    <property type="protein sequence ID" value="RSM19103.1"/>
    <property type="molecule type" value="Genomic_DNA"/>
</dbReference>
<dbReference type="InterPro" id="IPR046541">
    <property type="entry name" value="DUF6606"/>
</dbReference>
<evidence type="ECO:0000256" key="4">
    <source>
        <dbReference type="ARBA" id="ARBA00022786"/>
    </source>
</evidence>
<evidence type="ECO:0000256" key="7">
    <source>
        <dbReference type="SAM" id="MobiDB-lite"/>
    </source>
</evidence>
<evidence type="ECO:0000256" key="2">
    <source>
        <dbReference type="ARBA" id="ARBA00012759"/>
    </source>
</evidence>
<feature type="region of interest" description="Disordered" evidence="7">
    <location>
        <begin position="393"/>
        <end position="416"/>
    </location>
</feature>
<dbReference type="GO" id="GO:0004843">
    <property type="term" value="F:cysteine-type deubiquitinase activity"/>
    <property type="evidence" value="ECO:0007669"/>
    <property type="project" value="UniProtKB-EC"/>
</dbReference>
<feature type="domain" description="DUF3638" evidence="8">
    <location>
        <begin position="2036"/>
        <end position="2257"/>
    </location>
</feature>
<dbReference type="InterPro" id="IPR022099">
    <property type="entry name" value="DUF3638"/>
</dbReference>
<dbReference type="EC" id="3.4.19.12" evidence="2"/>
<feature type="compositionally biased region" description="Basic and acidic residues" evidence="7">
    <location>
        <begin position="203"/>
        <end position="214"/>
    </location>
</feature>
<feature type="compositionally biased region" description="Polar residues" evidence="7">
    <location>
        <begin position="396"/>
        <end position="405"/>
    </location>
</feature>
<evidence type="ECO:0000313" key="12">
    <source>
        <dbReference type="Proteomes" id="UP000288429"/>
    </source>
</evidence>
<reference evidence="11 12" key="1">
    <citation type="submission" date="2017-06" db="EMBL/GenBank/DDBJ databases">
        <title>Cmopartive genomic analysis of Ambrosia Fusariam Clade fungi.</title>
        <authorList>
            <person name="Stajich J.E."/>
            <person name="Carrillo J."/>
            <person name="Kijimoto T."/>
            <person name="Eskalen A."/>
            <person name="O'Donnell K."/>
            <person name="Kasson M."/>
        </authorList>
    </citation>
    <scope>NUCLEOTIDE SEQUENCE [LARGE SCALE GENOMIC DNA]</scope>
    <source>
        <strain evidence="11 12">NRRL 20438</strain>
    </source>
</reference>
<protein>
    <recommendedName>
        <fullName evidence="2">ubiquitinyl hydrolase 1</fullName>
        <ecNumber evidence="2">3.4.19.12</ecNumber>
    </recommendedName>
</protein>
<accession>A0A428UXS0</accession>
<comment type="caution">
    <text evidence="11">The sequence shown here is derived from an EMBL/GenBank/DDBJ whole genome shotgun (WGS) entry which is preliminary data.</text>
</comment>
<keyword evidence="6" id="KW-0788">Thiol protease</keyword>
<evidence type="ECO:0000256" key="5">
    <source>
        <dbReference type="ARBA" id="ARBA00022801"/>
    </source>
</evidence>